<evidence type="ECO:0000313" key="3">
    <source>
        <dbReference type="Proteomes" id="UP000887013"/>
    </source>
</evidence>
<keyword evidence="1" id="KW-0812">Transmembrane</keyword>
<accession>A0A8X6USD0</accession>
<gene>
    <name evidence="2" type="ORF">NPIL_111931</name>
</gene>
<organism evidence="2 3">
    <name type="scientific">Nephila pilipes</name>
    <name type="common">Giant wood spider</name>
    <name type="synonym">Nephila maculata</name>
    <dbReference type="NCBI Taxonomy" id="299642"/>
    <lineage>
        <taxon>Eukaryota</taxon>
        <taxon>Metazoa</taxon>
        <taxon>Ecdysozoa</taxon>
        <taxon>Arthropoda</taxon>
        <taxon>Chelicerata</taxon>
        <taxon>Arachnida</taxon>
        <taxon>Araneae</taxon>
        <taxon>Araneomorphae</taxon>
        <taxon>Entelegynae</taxon>
        <taxon>Araneoidea</taxon>
        <taxon>Nephilidae</taxon>
        <taxon>Nephila</taxon>
    </lineage>
</organism>
<evidence type="ECO:0000313" key="2">
    <source>
        <dbReference type="EMBL" id="GFU38063.1"/>
    </source>
</evidence>
<keyword evidence="3" id="KW-1185">Reference proteome</keyword>
<name>A0A8X6USD0_NEPPI</name>
<dbReference type="Proteomes" id="UP000887013">
    <property type="component" value="Unassembled WGS sequence"/>
</dbReference>
<reference evidence="2" key="1">
    <citation type="submission" date="2020-08" db="EMBL/GenBank/DDBJ databases">
        <title>Multicomponent nature underlies the extraordinary mechanical properties of spider dragline silk.</title>
        <authorList>
            <person name="Kono N."/>
            <person name="Nakamura H."/>
            <person name="Mori M."/>
            <person name="Yoshida Y."/>
            <person name="Ohtoshi R."/>
            <person name="Malay A.D."/>
            <person name="Moran D.A.P."/>
            <person name="Tomita M."/>
            <person name="Numata K."/>
            <person name="Arakawa K."/>
        </authorList>
    </citation>
    <scope>NUCLEOTIDE SEQUENCE</scope>
</reference>
<keyword evidence="1" id="KW-0472">Membrane</keyword>
<dbReference type="EMBL" id="BMAW01035050">
    <property type="protein sequence ID" value="GFU38063.1"/>
    <property type="molecule type" value="Genomic_DNA"/>
</dbReference>
<feature type="transmembrane region" description="Helical" evidence="1">
    <location>
        <begin position="9"/>
        <end position="30"/>
    </location>
</feature>
<dbReference type="OrthoDB" id="6434111at2759"/>
<keyword evidence="1" id="KW-1133">Transmembrane helix</keyword>
<comment type="caution">
    <text evidence="2">The sequence shown here is derived from an EMBL/GenBank/DDBJ whole genome shotgun (WGS) entry which is preliminary data.</text>
</comment>
<sequence>MKCSKKKAVIGLVPVVIAVATLIACAYLFFPKFETITPPESSTDPLCDGTDCSNI</sequence>
<feature type="non-terminal residue" evidence="2">
    <location>
        <position position="1"/>
    </location>
</feature>
<protein>
    <submittedName>
        <fullName evidence="2">Uncharacterized protein</fullName>
    </submittedName>
</protein>
<proteinExistence type="predicted"/>
<evidence type="ECO:0000256" key="1">
    <source>
        <dbReference type="SAM" id="Phobius"/>
    </source>
</evidence>
<dbReference type="AlphaFoldDB" id="A0A8X6USD0"/>
<dbReference type="PROSITE" id="PS51257">
    <property type="entry name" value="PROKAR_LIPOPROTEIN"/>
    <property type="match status" value="1"/>
</dbReference>